<dbReference type="InterPro" id="IPR050389">
    <property type="entry name" value="LysR-type_TF"/>
</dbReference>
<protein>
    <submittedName>
        <fullName evidence="6">LysR family transcriptional regulator</fullName>
    </submittedName>
</protein>
<proteinExistence type="inferred from homology"/>
<dbReference type="InterPro" id="IPR036388">
    <property type="entry name" value="WH-like_DNA-bd_sf"/>
</dbReference>
<dbReference type="Gene3D" id="1.10.10.10">
    <property type="entry name" value="Winged helix-like DNA-binding domain superfamily/Winged helix DNA-binding domain"/>
    <property type="match status" value="1"/>
</dbReference>
<dbReference type="EMBL" id="CP010897">
    <property type="protein sequence ID" value="AJP56376.1"/>
    <property type="molecule type" value="Genomic_DNA"/>
</dbReference>
<dbReference type="Pfam" id="PF03466">
    <property type="entry name" value="LysR_substrate"/>
    <property type="match status" value="1"/>
</dbReference>
<evidence type="ECO:0000256" key="3">
    <source>
        <dbReference type="ARBA" id="ARBA00023125"/>
    </source>
</evidence>
<dbReference type="SUPFAM" id="SSF53850">
    <property type="entry name" value="Periplasmic binding protein-like II"/>
    <property type="match status" value="1"/>
</dbReference>
<evidence type="ECO:0000256" key="1">
    <source>
        <dbReference type="ARBA" id="ARBA00009437"/>
    </source>
</evidence>
<dbReference type="CDD" id="cd08460">
    <property type="entry name" value="PBP2_DntR_like_1"/>
    <property type="match status" value="1"/>
</dbReference>
<comment type="similarity">
    <text evidence="1">Belongs to the LysR transcriptional regulatory family.</text>
</comment>
<dbReference type="Proteomes" id="UP000035085">
    <property type="component" value="Chromosome"/>
</dbReference>
<dbReference type="Gene3D" id="3.40.190.10">
    <property type="entry name" value="Periplasmic binding protein-like II"/>
    <property type="match status" value="2"/>
</dbReference>
<evidence type="ECO:0000313" key="7">
    <source>
        <dbReference type="Proteomes" id="UP000035085"/>
    </source>
</evidence>
<keyword evidence="2" id="KW-0805">Transcription regulation</keyword>
<organism evidence="6 7">
    <name type="scientific">Pandoraea vervacti</name>
    <dbReference type="NCBI Taxonomy" id="656178"/>
    <lineage>
        <taxon>Bacteria</taxon>
        <taxon>Pseudomonadati</taxon>
        <taxon>Pseudomonadota</taxon>
        <taxon>Betaproteobacteria</taxon>
        <taxon>Burkholderiales</taxon>
        <taxon>Burkholderiaceae</taxon>
        <taxon>Pandoraea</taxon>
    </lineage>
</organism>
<reference evidence="7" key="1">
    <citation type="submission" date="2015-02" db="EMBL/GenBank/DDBJ databases">
        <title>Complete Genome Sequencing of Pandoraea vervacti NS15 sp. nov.</title>
        <authorList>
            <person name="Chan K.-G."/>
        </authorList>
    </citation>
    <scope>NUCLEOTIDE SEQUENCE [LARGE SCALE GENOMIC DNA]</scope>
    <source>
        <strain evidence="7">NS15</strain>
    </source>
</reference>
<dbReference type="RefSeq" id="WP_044454085.1">
    <property type="nucleotide sequence ID" value="NZ_CP010897.2"/>
</dbReference>
<dbReference type="PANTHER" id="PTHR30118">
    <property type="entry name" value="HTH-TYPE TRANSCRIPTIONAL REGULATOR LEUO-RELATED"/>
    <property type="match status" value="1"/>
</dbReference>
<evidence type="ECO:0000256" key="4">
    <source>
        <dbReference type="ARBA" id="ARBA00023163"/>
    </source>
</evidence>
<sequence length="307" mass="33879">MSRIDLNLLTALDALLSERSVTGAAQRLNVSVSAMSRTLARLRVATGDRLLLQAGRSLVLTPYAQALSERVPALTRDVTAALGRAEYRFDAATLEQRFTLRAGEGFLDLLGAALLSRIRRLAPSVQLRFIPKADWSTQPLRDGTIDLEIGVVKASAPEVRTRVLFRDRYVGVCAKGHLVLRKRRLSVEHWAACDHIMVSRSGDAENPVDVSLASSGVERKLPIVVPSYSSAIQLVRHSELLAVIPRSCLGNVFVPDPLGAHGVQWFELPVAVPEFTISAIWHPRLDHDPAQRWFRAEVLDLCRSAYP</sequence>
<keyword evidence="3" id="KW-0238">DNA-binding</keyword>
<evidence type="ECO:0000259" key="5">
    <source>
        <dbReference type="PROSITE" id="PS50931"/>
    </source>
</evidence>
<dbReference type="SUPFAM" id="SSF46785">
    <property type="entry name" value="Winged helix' DNA-binding domain"/>
    <property type="match status" value="1"/>
</dbReference>
<evidence type="ECO:0000313" key="6">
    <source>
        <dbReference type="EMBL" id="AJP56376.1"/>
    </source>
</evidence>
<dbReference type="PROSITE" id="PS50931">
    <property type="entry name" value="HTH_LYSR"/>
    <property type="match status" value="1"/>
</dbReference>
<dbReference type="InterPro" id="IPR005119">
    <property type="entry name" value="LysR_subst-bd"/>
</dbReference>
<name>A0ABN4FLD8_9BURK</name>
<keyword evidence="7" id="KW-1185">Reference proteome</keyword>
<accession>A0ABN4FLD8</accession>
<dbReference type="Pfam" id="PF00126">
    <property type="entry name" value="HTH_1"/>
    <property type="match status" value="1"/>
</dbReference>
<evidence type="ECO:0000256" key="2">
    <source>
        <dbReference type="ARBA" id="ARBA00023015"/>
    </source>
</evidence>
<dbReference type="InterPro" id="IPR036390">
    <property type="entry name" value="WH_DNA-bd_sf"/>
</dbReference>
<dbReference type="PANTHER" id="PTHR30118:SF15">
    <property type="entry name" value="TRANSCRIPTIONAL REGULATORY PROTEIN"/>
    <property type="match status" value="1"/>
</dbReference>
<gene>
    <name evidence="6" type="ORF">UC34_03900</name>
</gene>
<dbReference type="InterPro" id="IPR000847">
    <property type="entry name" value="LysR_HTH_N"/>
</dbReference>
<keyword evidence="4" id="KW-0804">Transcription</keyword>
<feature type="domain" description="HTH lysR-type" evidence="5">
    <location>
        <begin position="4"/>
        <end position="61"/>
    </location>
</feature>